<dbReference type="Proteomes" id="UP000789366">
    <property type="component" value="Unassembled WGS sequence"/>
</dbReference>
<feature type="non-terminal residue" evidence="1">
    <location>
        <position position="1"/>
    </location>
</feature>
<gene>
    <name evidence="1" type="ORF">SPELUC_LOCUS16242</name>
</gene>
<organism evidence="1 2">
    <name type="scientific">Cetraspora pellucida</name>
    <dbReference type="NCBI Taxonomy" id="1433469"/>
    <lineage>
        <taxon>Eukaryota</taxon>
        <taxon>Fungi</taxon>
        <taxon>Fungi incertae sedis</taxon>
        <taxon>Mucoromycota</taxon>
        <taxon>Glomeromycotina</taxon>
        <taxon>Glomeromycetes</taxon>
        <taxon>Diversisporales</taxon>
        <taxon>Gigasporaceae</taxon>
        <taxon>Cetraspora</taxon>
    </lineage>
</organism>
<proteinExistence type="predicted"/>
<reference evidence="1" key="1">
    <citation type="submission" date="2021-06" db="EMBL/GenBank/DDBJ databases">
        <authorList>
            <person name="Kallberg Y."/>
            <person name="Tangrot J."/>
            <person name="Rosling A."/>
        </authorList>
    </citation>
    <scope>NUCLEOTIDE SEQUENCE</scope>
    <source>
        <strain evidence="1">28 12/20/2015</strain>
    </source>
</reference>
<dbReference type="EMBL" id="CAJVPW010058892">
    <property type="protein sequence ID" value="CAG8778715.1"/>
    <property type="molecule type" value="Genomic_DNA"/>
</dbReference>
<evidence type="ECO:0000313" key="1">
    <source>
        <dbReference type="EMBL" id="CAG8778715.1"/>
    </source>
</evidence>
<name>A0ACA9R6Q2_9GLOM</name>
<evidence type="ECO:0000313" key="2">
    <source>
        <dbReference type="Proteomes" id="UP000789366"/>
    </source>
</evidence>
<protein>
    <submittedName>
        <fullName evidence="1">15599_t:CDS:1</fullName>
    </submittedName>
</protein>
<accession>A0ACA9R6Q2</accession>
<sequence length="128" mass="14899">TQYSALTLNNSSTNLETLNLTYTEQIAQKKRKTNELSNRTDEFSQYLFEAVLPMNIDPLNWWKLNHTRFPNLYQIAKDYLAIQSTSVPSKQVFSKADNTIWAKCTCLSEKSIQALMCINSWLEHNIKF</sequence>
<keyword evidence="2" id="KW-1185">Reference proteome</keyword>
<feature type="non-terminal residue" evidence="1">
    <location>
        <position position="128"/>
    </location>
</feature>
<comment type="caution">
    <text evidence="1">The sequence shown here is derived from an EMBL/GenBank/DDBJ whole genome shotgun (WGS) entry which is preliminary data.</text>
</comment>